<accession>A0A7C4LNG3</accession>
<reference evidence="1" key="1">
    <citation type="journal article" date="2020" name="mSystems">
        <title>Genome- and Community-Level Interaction Insights into Carbon Utilization and Element Cycling Functions of Hydrothermarchaeota in Hydrothermal Sediment.</title>
        <authorList>
            <person name="Zhou Z."/>
            <person name="Liu Y."/>
            <person name="Xu W."/>
            <person name="Pan J."/>
            <person name="Luo Z.H."/>
            <person name="Li M."/>
        </authorList>
    </citation>
    <scope>NUCLEOTIDE SEQUENCE [LARGE SCALE GENOMIC DNA]</scope>
    <source>
        <strain evidence="1">SpSt-508</strain>
    </source>
</reference>
<sequence>MSVFRWSTLTFGPLLLVGLCYVLTRPVSGAPLTQRQVPSLPPQPPAISDVGTSSEAVALRYRTLLPRTWSLRVFPPFVLAGDLAVDDLEILYRETLAPTARALAIGYFDRVPSEPITVLVCSSTDSYRQCINCLRDGGREEYAGIYLRAERRLVVNLSTGEGTLAHELTHALAHVDFPKMPEWFDEGLASLHEESQFSDDGLRLIGAPNWRGELLREALRSRRLPSLAELLTQPFGRHVPALAYAQARYLCLFLQEKQLLGAYYRKCRAHIDVDPTGGWSLIAILGHDHLDAVDAEFQAWLATHFSKAPVMHH</sequence>
<gene>
    <name evidence="1" type="ORF">ENS64_17755</name>
</gene>
<organism evidence="1">
    <name type="scientific">Schlesneria paludicola</name>
    <dbReference type="NCBI Taxonomy" id="360056"/>
    <lineage>
        <taxon>Bacteria</taxon>
        <taxon>Pseudomonadati</taxon>
        <taxon>Planctomycetota</taxon>
        <taxon>Planctomycetia</taxon>
        <taxon>Planctomycetales</taxon>
        <taxon>Planctomycetaceae</taxon>
        <taxon>Schlesneria</taxon>
    </lineage>
</organism>
<protein>
    <recommendedName>
        <fullName evidence="2">DUF1570 domain-containing protein</fullName>
    </recommendedName>
</protein>
<dbReference type="EMBL" id="DSVQ01000019">
    <property type="protein sequence ID" value="HGT41095.1"/>
    <property type="molecule type" value="Genomic_DNA"/>
</dbReference>
<name>A0A7C4LNG3_9PLAN</name>
<dbReference type="AlphaFoldDB" id="A0A7C4LNG3"/>
<evidence type="ECO:0008006" key="2">
    <source>
        <dbReference type="Google" id="ProtNLM"/>
    </source>
</evidence>
<evidence type="ECO:0000313" key="1">
    <source>
        <dbReference type="EMBL" id="HGT41095.1"/>
    </source>
</evidence>
<proteinExistence type="predicted"/>
<comment type="caution">
    <text evidence="1">The sequence shown here is derived from an EMBL/GenBank/DDBJ whole genome shotgun (WGS) entry which is preliminary data.</text>
</comment>